<keyword evidence="3" id="KW-0597">Phosphoprotein</keyword>
<dbReference type="EC" id="2.7.7.65" evidence="1"/>
<dbReference type="InterPro" id="IPR029787">
    <property type="entry name" value="Nucleotide_cyclase"/>
</dbReference>
<comment type="catalytic activity">
    <reaction evidence="2">
        <text>2 GTP = 3',3'-c-di-GMP + 2 diphosphate</text>
        <dbReference type="Rhea" id="RHEA:24898"/>
        <dbReference type="ChEBI" id="CHEBI:33019"/>
        <dbReference type="ChEBI" id="CHEBI:37565"/>
        <dbReference type="ChEBI" id="CHEBI:58805"/>
        <dbReference type="EC" id="2.7.7.65"/>
    </reaction>
</comment>
<dbReference type="CDD" id="cd01949">
    <property type="entry name" value="GGDEF"/>
    <property type="match status" value="1"/>
</dbReference>
<evidence type="ECO:0000313" key="7">
    <source>
        <dbReference type="Proteomes" id="UP000179076"/>
    </source>
</evidence>
<evidence type="ECO:0000256" key="3">
    <source>
        <dbReference type="PROSITE-ProRule" id="PRU00169"/>
    </source>
</evidence>
<dbReference type="GO" id="GO:0000160">
    <property type="term" value="P:phosphorelay signal transduction system"/>
    <property type="evidence" value="ECO:0007669"/>
    <property type="project" value="InterPro"/>
</dbReference>
<dbReference type="InterPro" id="IPR000160">
    <property type="entry name" value="GGDEF_dom"/>
</dbReference>
<dbReference type="AlphaFoldDB" id="A0A1F6VAI3"/>
<dbReference type="PANTHER" id="PTHR45138:SF9">
    <property type="entry name" value="DIGUANYLATE CYCLASE DGCM-RELATED"/>
    <property type="match status" value="1"/>
</dbReference>
<reference evidence="6 7" key="1">
    <citation type="journal article" date="2016" name="Nat. Commun.">
        <title>Thousands of microbial genomes shed light on interconnected biogeochemical processes in an aquifer system.</title>
        <authorList>
            <person name="Anantharaman K."/>
            <person name="Brown C.T."/>
            <person name="Hug L.A."/>
            <person name="Sharon I."/>
            <person name="Castelle C.J."/>
            <person name="Probst A.J."/>
            <person name="Thomas B.C."/>
            <person name="Singh A."/>
            <person name="Wilkins M.J."/>
            <person name="Karaoz U."/>
            <person name="Brodie E.L."/>
            <person name="Williams K.H."/>
            <person name="Hubbard S.S."/>
            <person name="Banfield J.F."/>
        </authorList>
    </citation>
    <scope>NUCLEOTIDE SEQUENCE [LARGE SCALE GENOMIC DNA]</scope>
</reference>
<dbReference type="Gene3D" id="3.30.70.270">
    <property type="match status" value="1"/>
</dbReference>
<dbReference type="SUPFAM" id="SSF55073">
    <property type="entry name" value="Nucleotide cyclase"/>
    <property type="match status" value="1"/>
</dbReference>
<dbReference type="Pfam" id="PF00990">
    <property type="entry name" value="GGDEF"/>
    <property type="match status" value="1"/>
</dbReference>
<evidence type="ECO:0000256" key="1">
    <source>
        <dbReference type="ARBA" id="ARBA00012528"/>
    </source>
</evidence>
<dbReference type="PANTHER" id="PTHR45138">
    <property type="entry name" value="REGULATORY COMPONENTS OF SENSORY TRANSDUCTION SYSTEM"/>
    <property type="match status" value="1"/>
</dbReference>
<comment type="caution">
    <text evidence="6">The sequence shown here is derived from an EMBL/GenBank/DDBJ whole genome shotgun (WGS) entry which is preliminary data.</text>
</comment>
<evidence type="ECO:0000259" key="5">
    <source>
        <dbReference type="PROSITE" id="PS50887"/>
    </source>
</evidence>
<name>A0A1F6VAI3_9PROT</name>
<sequence>MAERDPVKSASVLLTDEHAATVLLVDDQVMIGNLIRRSLAKQPNINFFHCTDPDEAVSFAERVSPTVILQDLRLPGVSGLTLLQRYRANPLTRMIPVIILSIEEKPTAKSEAFALGVDDYMVKPPNPIELIARIRHHSLAYLSQVQRDQAYQALRESQKQLMVTTVELQRQNSVDALTGLNNRRYLDEYLTIEWKRAAREQTPLSVLMIDIDEFKRYNDTYGHPAGDEVLRKVAATIRASFERPADVAARYGGEEFTVVLPNTKLGGARFVANKIAHTVETLQIEHTASTVSGYVTVSVGVASTVPPRDGQLTTLIEMADAALYEAKRMGRNRAVAYVKEDAAPSTHEASAKSHHP</sequence>
<dbReference type="InterPro" id="IPR050469">
    <property type="entry name" value="Diguanylate_Cyclase"/>
</dbReference>
<dbReference type="SUPFAM" id="SSF52172">
    <property type="entry name" value="CheY-like"/>
    <property type="match status" value="1"/>
</dbReference>
<dbReference type="PROSITE" id="PS50887">
    <property type="entry name" value="GGDEF"/>
    <property type="match status" value="1"/>
</dbReference>
<dbReference type="Pfam" id="PF00072">
    <property type="entry name" value="Response_reg"/>
    <property type="match status" value="1"/>
</dbReference>
<protein>
    <recommendedName>
        <fullName evidence="1">diguanylate cyclase</fullName>
        <ecNumber evidence="1">2.7.7.65</ecNumber>
    </recommendedName>
</protein>
<feature type="modified residue" description="4-aspartylphosphate" evidence="3">
    <location>
        <position position="71"/>
    </location>
</feature>
<dbReference type="PROSITE" id="PS50110">
    <property type="entry name" value="RESPONSE_REGULATORY"/>
    <property type="match status" value="1"/>
</dbReference>
<dbReference type="EMBL" id="MFSP01000082">
    <property type="protein sequence ID" value="OGI66651.1"/>
    <property type="molecule type" value="Genomic_DNA"/>
</dbReference>
<dbReference type="GO" id="GO:0052621">
    <property type="term" value="F:diguanylate cyclase activity"/>
    <property type="evidence" value="ECO:0007669"/>
    <property type="project" value="UniProtKB-EC"/>
</dbReference>
<dbReference type="Proteomes" id="UP000179076">
    <property type="component" value="Unassembled WGS sequence"/>
</dbReference>
<evidence type="ECO:0000256" key="2">
    <source>
        <dbReference type="ARBA" id="ARBA00034247"/>
    </source>
</evidence>
<dbReference type="InterPro" id="IPR001789">
    <property type="entry name" value="Sig_transdc_resp-reg_receiver"/>
</dbReference>
<dbReference type="SMART" id="SM00267">
    <property type="entry name" value="GGDEF"/>
    <property type="match status" value="1"/>
</dbReference>
<organism evidence="6 7">
    <name type="scientific">Candidatus Muproteobacteria bacterium RBG_16_60_9</name>
    <dbReference type="NCBI Taxonomy" id="1817755"/>
    <lineage>
        <taxon>Bacteria</taxon>
        <taxon>Pseudomonadati</taxon>
        <taxon>Pseudomonadota</taxon>
        <taxon>Candidatus Muproteobacteria</taxon>
    </lineage>
</organism>
<feature type="domain" description="Response regulatory" evidence="4">
    <location>
        <begin position="21"/>
        <end position="138"/>
    </location>
</feature>
<gene>
    <name evidence="6" type="ORF">A2W18_01740</name>
</gene>
<dbReference type="GO" id="GO:0005886">
    <property type="term" value="C:plasma membrane"/>
    <property type="evidence" value="ECO:0007669"/>
    <property type="project" value="TreeGrafter"/>
</dbReference>
<dbReference type="GO" id="GO:1902201">
    <property type="term" value="P:negative regulation of bacterial-type flagellum-dependent cell motility"/>
    <property type="evidence" value="ECO:0007669"/>
    <property type="project" value="TreeGrafter"/>
</dbReference>
<proteinExistence type="predicted"/>
<dbReference type="GO" id="GO:0043709">
    <property type="term" value="P:cell adhesion involved in single-species biofilm formation"/>
    <property type="evidence" value="ECO:0007669"/>
    <property type="project" value="TreeGrafter"/>
</dbReference>
<dbReference type="InterPro" id="IPR043128">
    <property type="entry name" value="Rev_trsase/Diguanyl_cyclase"/>
</dbReference>
<evidence type="ECO:0000259" key="4">
    <source>
        <dbReference type="PROSITE" id="PS50110"/>
    </source>
</evidence>
<dbReference type="FunFam" id="3.30.70.270:FF:000001">
    <property type="entry name" value="Diguanylate cyclase domain protein"/>
    <property type="match status" value="1"/>
</dbReference>
<dbReference type="InterPro" id="IPR011006">
    <property type="entry name" value="CheY-like_superfamily"/>
</dbReference>
<dbReference type="NCBIfam" id="TIGR00254">
    <property type="entry name" value="GGDEF"/>
    <property type="match status" value="1"/>
</dbReference>
<dbReference type="Gene3D" id="3.40.50.2300">
    <property type="match status" value="1"/>
</dbReference>
<dbReference type="SMART" id="SM00448">
    <property type="entry name" value="REC"/>
    <property type="match status" value="1"/>
</dbReference>
<accession>A0A1F6VAI3</accession>
<feature type="domain" description="GGDEF" evidence="5">
    <location>
        <begin position="202"/>
        <end position="339"/>
    </location>
</feature>
<evidence type="ECO:0000313" key="6">
    <source>
        <dbReference type="EMBL" id="OGI66651.1"/>
    </source>
</evidence>